<evidence type="ECO:0000313" key="4">
    <source>
        <dbReference type="Proteomes" id="UP001205105"/>
    </source>
</evidence>
<feature type="domain" description="Hedgehog protein Hint" evidence="2">
    <location>
        <begin position="22"/>
        <end position="212"/>
    </location>
</feature>
<gene>
    <name evidence="3" type="ORF">COHA_007556</name>
</gene>
<dbReference type="PANTHER" id="PTHR11889">
    <property type="entry name" value="HEDGEHOG"/>
    <property type="match status" value="1"/>
</dbReference>
<keyword evidence="4" id="KW-1185">Reference proteome</keyword>
<comment type="caution">
    <text evidence="3">The sequence shown here is derived from an EMBL/GenBank/DDBJ whole genome shotgun (WGS) entry which is preliminary data.</text>
</comment>
<dbReference type="Proteomes" id="UP001205105">
    <property type="component" value="Unassembled WGS sequence"/>
</dbReference>
<dbReference type="AlphaFoldDB" id="A0AAD5DM22"/>
<dbReference type="Pfam" id="PF01079">
    <property type="entry name" value="Hint"/>
    <property type="match status" value="1"/>
</dbReference>
<feature type="transmembrane region" description="Helical" evidence="1">
    <location>
        <begin position="272"/>
        <end position="294"/>
    </location>
</feature>
<dbReference type="PANTHER" id="PTHR11889:SF31">
    <property type="entry name" value="PROTEIN HEDGEHOG"/>
    <property type="match status" value="1"/>
</dbReference>
<organism evidence="3 4">
    <name type="scientific">Chlorella ohadii</name>
    <dbReference type="NCBI Taxonomy" id="2649997"/>
    <lineage>
        <taxon>Eukaryota</taxon>
        <taxon>Viridiplantae</taxon>
        <taxon>Chlorophyta</taxon>
        <taxon>core chlorophytes</taxon>
        <taxon>Trebouxiophyceae</taxon>
        <taxon>Chlorellales</taxon>
        <taxon>Chlorellaceae</taxon>
        <taxon>Chlorella clade</taxon>
        <taxon>Chlorella</taxon>
    </lineage>
</organism>
<sequence>MHSDCTHAACHPAPPPWRSLPVCFPGDATVQVEGKGQLTMEQLRPGHRVLSVGWDGKLRYEEVYMFTRADRSAVGQYSRISALSLDGTGQPTTHELRLSPFHYTTSGADPSSTCAALAAASAPAGASDKDGTLLAAWHAAAQHLDFAGNHIMKLPTEVSPGMVAWLADPADASGRATPACITAVNATLENGAFSPFVRARGIVVDGVVASPHVRWGYVWGRLWLPAAVNPYVPAVMEALLTPFWLAYKVLGPRLTWRILQHPIFGSWDMGNIIVGNLAVWGQAAAALLAAVAVARHRRRVRLAAAAKCKCE</sequence>
<keyword evidence="1" id="KW-0472">Membrane</keyword>
<proteinExistence type="predicted"/>
<dbReference type="Gene3D" id="2.170.16.10">
    <property type="entry name" value="Hedgehog/Intein (Hint) domain"/>
    <property type="match status" value="1"/>
</dbReference>
<protein>
    <recommendedName>
        <fullName evidence="2">Hedgehog protein Hint domain-containing protein</fullName>
    </recommendedName>
</protein>
<keyword evidence="1" id="KW-0812">Transmembrane</keyword>
<name>A0AAD5DM22_9CHLO</name>
<dbReference type="GO" id="GO:0016540">
    <property type="term" value="P:protein autoprocessing"/>
    <property type="evidence" value="ECO:0007669"/>
    <property type="project" value="InterPro"/>
</dbReference>
<dbReference type="InterPro" id="IPR036844">
    <property type="entry name" value="Hint_dom_sf"/>
</dbReference>
<reference evidence="3" key="1">
    <citation type="submission" date="2020-11" db="EMBL/GenBank/DDBJ databases">
        <title>Chlorella ohadii genome sequencing and assembly.</title>
        <authorList>
            <person name="Murik O."/>
            <person name="Treves H."/>
            <person name="Kedem I."/>
            <person name="Shotland Y."/>
            <person name="Kaplan A."/>
        </authorList>
    </citation>
    <scope>NUCLEOTIDE SEQUENCE</scope>
    <source>
        <strain evidence="3">1</strain>
    </source>
</reference>
<dbReference type="SUPFAM" id="SSF51294">
    <property type="entry name" value="Hedgehog/intein (Hint) domain"/>
    <property type="match status" value="1"/>
</dbReference>
<dbReference type="CDD" id="cd00081">
    <property type="entry name" value="Hint"/>
    <property type="match status" value="1"/>
</dbReference>
<evidence type="ECO:0000259" key="2">
    <source>
        <dbReference type="Pfam" id="PF01079"/>
    </source>
</evidence>
<dbReference type="EMBL" id="JADXDR010000119">
    <property type="protein sequence ID" value="KAI7838763.1"/>
    <property type="molecule type" value="Genomic_DNA"/>
</dbReference>
<dbReference type="InterPro" id="IPR050387">
    <property type="entry name" value="Hedgehog_Signaling"/>
</dbReference>
<evidence type="ECO:0000313" key="3">
    <source>
        <dbReference type="EMBL" id="KAI7838763.1"/>
    </source>
</evidence>
<evidence type="ECO:0000256" key="1">
    <source>
        <dbReference type="SAM" id="Phobius"/>
    </source>
</evidence>
<keyword evidence="1" id="KW-1133">Transmembrane helix</keyword>
<accession>A0AAD5DM22</accession>
<dbReference type="InterPro" id="IPR001767">
    <property type="entry name" value="Hedgehog_Hint"/>
</dbReference>